<organism evidence="3 4">
    <name type="scientific">Exidia glandulosa HHB12029</name>
    <dbReference type="NCBI Taxonomy" id="1314781"/>
    <lineage>
        <taxon>Eukaryota</taxon>
        <taxon>Fungi</taxon>
        <taxon>Dikarya</taxon>
        <taxon>Basidiomycota</taxon>
        <taxon>Agaricomycotina</taxon>
        <taxon>Agaricomycetes</taxon>
        <taxon>Auriculariales</taxon>
        <taxon>Exidiaceae</taxon>
        <taxon>Exidia</taxon>
    </lineage>
</organism>
<reference evidence="3 4" key="1">
    <citation type="journal article" date="2016" name="Mol. Biol. Evol.">
        <title>Comparative Genomics of Early-Diverging Mushroom-Forming Fungi Provides Insights into the Origins of Lignocellulose Decay Capabilities.</title>
        <authorList>
            <person name="Nagy L.G."/>
            <person name="Riley R."/>
            <person name="Tritt A."/>
            <person name="Adam C."/>
            <person name="Daum C."/>
            <person name="Floudas D."/>
            <person name="Sun H."/>
            <person name="Yadav J.S."/>
            <person name="Pangilinan J."/>
            <person name="Larsson K.H."/>
            <person name="Matsuura K."/>
            <person name="Barry K."/>
            <person name="Labutti K."/>
            <person name="Kuo R."/>
            <person name="Ohm R.A."/>
            <person name="Bhattacharya S.S."/>
            <person name="Shirouzu T."/>
            <person name="Yoshinaga Y."/>
            <person name="Martin F.M."/>
            <person name="Grigoriev I.V."/>
            <person name="Hibbett D.S."/>
        </authorList>
    </citation>
    <scope>NUCLEOTIDE SEQUENCE [LARGE SCALE GENOMIC DNA]</scope>
    <source>
        <strain evidence="3 4">HHB12029</strain>
    </source>
</reference>
<evidence type="ECO:0000259" key="2">
    <source>
        <dbReference type="Pfam" id="PF12697"/>
    </source>
</evidence>
<evidence type="ECO:0000313" key="3">
    <source>
        <dbReference type="EMBL" id="KZV96696.1"/>
    </source>
</evidence>
<dbReference type="InterPro" id="IPR029058">
    <property type="entry name" value="AB_hydrolase_fold"/>
</dbReference>
<dbReference type="OrthoDB" id="1743579at2759"/>
<dbReference type="AlphaFoldDB" id="A0A165KQI4"/>
<accession>A0A165KQI4</accession>
<gene>
    <name evidence="3" type="ORF">EXIGLDRAFT_732495</name>
</gene>
<dbReference type="Proteomes" id="UP000077266">
    <property type="component" value="Unassembled WGS sequence"/>
</dbReference>
<keyword evidence="1" id="KW-0732">Signal</keyword>
<evidence type="ECO:0000256" key="1">
    <source>
        <dbReference type="SAM" id="SignalP"/>
    </source>
</evidence>
<protein>
    <submittedName>
        <fullName evidence="3">Alpha/beta-hydrolase</fullName>
    </submittedName>
</protein>
<feature type="chain" id="PRO_5007860993" evidence="1">
    <location>
        <begin position="19"/>
        <end position="354"/>
    </location>
</feature>
<dbReference type="GO" id="GO:0016787">
    <property type="term" value="F:hydrolase activity"/>
    <property type="evidence" value="ECO:0007669"/>
    <property type="project" value="UniProtKB-KW"/>
</dbReference>
<dbReference type="EMBL" id="KV425939">
    <property type="protein sequence ID" value="KZV96696.1"/>
    <property type="molecule type" value="Genomic_DNA"/>
</dbReference>
<evidence type="ECO:0000313" key="4">
    <source>
        <dbReference type="Proteomes" id="UP000077266"/>
    </source>
</evidence>
<dbReference type="Pfam" id="PF12697">
    <property type="entry name" value="Abhydrolase_6"/>
    <property type="match status" value="1"/>
</dbReference>
<keyword evidence="3" id="KW-0378">Hydrolase</keyword>
<proteinExistence type="predicted"/>
<dbReference type="SUPFAM" id="SSF53474">
    <property type="entry name" value="alpha/beta-Hydrolases"/>
    <property type="match status" value="1"/>
</dbReference>
<feature type="signal peptide" evidence="1">
    <location>
        <begin position="1"/>
        <end position="18"/>
    </location>
</feature>
<name>A0A165KQI4_EXIGL</name>
<keyword evidence="4" id="KW-1185">Reference proteome</keyword>
<feature type="domain" description="AB hydrolase-1" evidence="2">
    <location>
        <begin position="79"/>
        <end position="343"/>
    </location>
</feature>
<sequence>MAHFVSLALLLSALSVSALPAPVCTDFVLPVTASANNIDLSSGDPTTNVTIPVSGTFGIELKFCEPTTVVASRAGTLQVLVHGASYDTSYWDFEAFQPDNYSYVRFAAAQGYPTLNMARLGSGLSDHPDPLQVVQFGLQIAIEEQILRLARAGSITALGRAFTDIILVGHSFGSSVTNGVIAQAPELVDAAILTGYSHFPVPASVFTVGGVLPASQVDPVRFGGLAPDYLTTHNASSRAAVLYGPVGTFDPSVLAADEATKDLLTTGEEFTFERFAVSAPGFTGDVAAFIGEKDPSFCDPSVDCQNIATEGQFYPNAKSFEFQIFPNTGHCLNLQLDAPQVFASIQSWLDRHGH</sequence>
<dbReference type="Gene3D" id="3.40.50.1820">
    <property type="entry name" value="alpha/beta hydrolase"/>
    <property type="match status" value="1"/>
</dbReference>
<dbReference type="InterPro" id="IPR000073">
    <property type="entry name" value="AB_hydrolase_1"/>
</dbReference>
<dbReference type="InParanoid" id="A0A165KQI4"/>